<comment type="caution">
    <text evidence="1">The sequence shown here is derived from an EMBL/GenBank/DDBJ whole genome shotgun (WGS) entry which is preliminary data.</text>
</comment>
<dbReference type="AlphaFoldDB" id="X1VEM7"/>
<organism evidence="1">
    <name type="scientific">marine sediment metagenome</name>
    <dbReference type="NCBI Taxonomy" id="412755"/>
    <lineage>
        <taxon>unclassified sequences</taxon>
        <taxon>metagenomes</taxon>
        <taxon>ecological metagenomes</taxon>
    </lineage>
</organism>
<evidence type="ECO:0000313" key="1">
    <source>
        <dbReference type="EMBL" id="GAJ05135.1"/>
    </source>
</evidence>
<sequence>MLKLDEIQPLMWYDSADVQPFSNSYLPGGKNFVNIYTPNDKLIPFQIKEVVLGFVLSVNNLYLVNYTTGEEEDILGK</sequence>
<gene>
    <name evidence="1" type="ORF">S12H4_50339</name>
</gene>
<proteinExistence type="predicted"/>
<feature type="non-terminal residue" evidence="1">
    <location>
        <position position="77"/>
    </location>
</feature>
<dbReference type="EMBL" id="BARW01031687">
    <property type="protein sequence ID" value="GAJ05135.1"/>
    <property type="molecule type" value="Genomic_DNA"/>
</dbReference>
<accession>X1VEM7</accession>
<protein>
    <submittedName>
        <fullName evidence="1">Uncharacterized protein</fullName>
    </submittedName>
</protein>
<name>X1VEM7_9ZZZZ</name>
<reference evidence="1" key="1">
    <citation type="journal article" date="2014" name="Front. Microbiol.">
        <title>High frequency of phylogenetically diverse reductive dehalogenase-homologous genes in deep subseafloor sedimentary metagenomes.</title>
        <authorList>
            <person name="Kawai M."/>
            <person name="Futagami T."/>
            <person name="Toyoda A."/>
            <person name="Takaki Y."/>
            <person name="Nishi S."/>
            <person name="Hori S."/>
            <person name="Arai W."/>
            <person name="Tsubouchi T."/>
            <person name="Morono Y."/>
            <person name="Uchiyama I."/>
            <person name="Ito T."/>
            <person name="Fujiyama A."/>
            <person name="Inagaki F."/>
            <person name="Takami H."/>
        </authorList>
    </citation>
    <scope>NUCLEOTIDE SEQUENCE</scope>
    <source>
        <strain evidence="1">Expedition CK06-06</strain>
    </source>
</reference>